<feature type="domain" description="4Fe-4S Mo/W bis-MGD-type" evidence="12">
    <location>
        <begin position="215"/>
        <end position="271"/>
    </location>
</feature>
<keyword evidence="8 10" id="KW-0520">NAD</keyword>
<dbReference type="GO" id="GO:0042773">
    <property type="term" value="P:ATP synthesis coupled electron transport"/>
    <property type="evidence" value="ECO:0007669"/>
    <property type="project" value="InterPro"/>
</dbReference>
<dbReference type="InterPro" id="IPR036010">
    <property type="entry name" value="2Fe-2S_ferredoxin-like_sf"/>
</dbReference>
<evidence type="ECO:0000256" key="4">
    <source>
        <dbReference type="ARBA" id="ARBA00022723"/>
    </source>
</evidence>
<dbReference type="PROSITE" id="PS51085">
    <property type="entry name" value="2FE2S_FER_2"/>
    <property type="match status" value="1"/>
</dbReference>
<dbReference type="NCBIfam" id="TIGR01973">
    <property type="entry name" value="NuoG"/>
    <property type="match status" value="1"/>
</dbReference>
<dbReference type="Pfam" id="PF13510">
    <property type="entry name" value="Fer2_4"/>
    <property type="match status" value="1"/>
</dbReference>
<dbReference type="SMART" id="SM00929">
    <property type="entry name" value="NADH-G_4Fe-4S_3"/>
    <property type="match status" value="1"/>
</dbReference>
<dbReference type="SUPFAM" id="SSF54292">
    <property type="entry name" value="2Fe-2S ferredoxin-like"/>
    <property type="match status" value="1"/>
</dbReference>
<dbReference type="GO" id="GO:0016020">
    <property type="term" value="C:membrane"/>
    <property type="evidence" value="ECO:0007669"/>
    <property type="project" value="InterPro"/>
</dbReference>
<evidence type="ECO:0000259" key="12">
    <source>
        <dbReference type="PROSITE" id="PS51669"/>
    </source>
</evidence>
<evidence type="ECO:0000256" key="6">
    <source>
        <dbReference type="ARBA" id="ARBA00023004"/>
    </source>
</evidence>
<dbReference type="PANTHER" id="PTHR43105">
    <property type="entry name" value="RESPIRATORY NITRATE REDUCTASE"/>
    <property type="match status" value="1"/>
</dbReference>
<keyword evidence="14" id="KW-0560">Oxidoreductase</keyword>
<accession>A0A255YW28</accession>
<dbReference type="InterPro" id="IPR050123">
    <property type="entry name" value="Prok_molybdopt-oxidoreductase"/>
</dbReference>
<evidence type="ECO:0000313" key="14">
    <source>
        <dbReference type="EMBL" id="OYQ33398.1"/>
    </source>
</evidence>
<dbReference type="EMBL" id="NOXU01000030">
    <property type="protein sequence ID" value="OYQ33398.1"/>
    <property type="molecule type" value="Genomic_DNA"/>
</dbReference>
<evidence type="ECO:0000256" key="2">
    <source>
        <dbReference type="ARBA" id="ARBA00005404"/>
    </source>
</evidence>
<dbReference type="CDD" id="cd00207">
    <property type="entry name" value="fer2"/>
    <property type="match status" value="1"/>
</dbReference>
<dbReference type="Gene3D" id="3.40.50.740">
    <property type="match status" value="1"/>
</dbReference>
<feature type="domain" description="2Fe-2S ferredoxin-type" evidence="11">
    <location>
        <begin position="2"/>
        <end position="78"/>
    </location>
</feature>
<comment type="catalytic activity">
    <reaction evidence="9 10">
        <text>a quinone + NADH + 5 H(+)(in) = a quinol + NAD(+) + 4 H(+)(out)</text>
        <dbReference type="Rhea" id="RHEA:57888"/>
        <dbReference type="ChEBI" id="CHEBI:15378"/>
        <dbReference type="ChEBI" id="CHEBI:24646"/>
        <dbReference type="ChEBI" id="CHEBI:57540"/>
        <dbReference type="ChEBI" id="CHEBI:57945"/>
        <dbReference type="ChEBI" id="CHEBI:132124"/>
    </reaction>
</comment>
<dbReference type="GO" id="GO:0051539">
    <property type="term" value="F:4 iron, 4 sulfur cluster binding"/>
    <property type="evidence" value="ECO:0007669"/>
    <property type="project" value="UniProtKB-KW"/>
</dbReference>
<dbReference type="Pfam" id="PF10588">
    <property type="entry name" value="NADH-G_4Fe-4S_3"/>
    <property type="match status" value="1"/>
</dbReference>
<evidence type="ECO:0000256" key="9">
    <source>
        <dbReference type="ARBA" id="ARBA00047712"/>
    </source>
</evidence>
<dbReference type="GO" id="GO:0016651">
    <property type="term" value="F:oxidoreductase activity, acting on NAD(P)H"/>
    <property type="evidence" value="ECO:0007669"/>
    <property type="project" value="InterPro"/>
</dbReference>
<dbReference type="Proteomes" id="UP000216998">
    <property type="component" value="Unassembled WGS sequence"/>
</dbReference>
<dbReference type="Pfam" id="PF22117">
    <property type="entry name" value="Fer4_Nqo3"/>
    <property type="match status" value="1"/>
</dbReference>
<comment type="cofactor">
    <cofactor evidence="10">
        <name>[2Fe-2S] cluster</name>
        <dbReference type="ChEBI" id="CHEBI:190135"/>
    </cofactor>
    <text evidence="10">Binds 1 [2Fe-2S] cluster per subunit.</text>
</comment>
<dbReference type="PROSITE" id="PS51669">
    <property type="entry name" value="4FE4S_MOW_BIS_MGD"/>
    <property type="match status" value="1"/>
</dbReference>
<dbReference type="Pfam" id="PF00384">
    <property type="entry name" value="Molybdopterin"/>
    <property type="match status" value="1"/>
</dbReference>
<dbReference type="Gene3D" id="3.10.20.740">
    <property type="match status" value="1"/>
</dbReference>
<dbReference type="Gene3D" id="3.30.70.20">
    <property type="match status" value="1"/>
</dbReference>
<keyword evidence="5 10" id="KW-1278">Translocase</keyword>
<dbReference type="SUPFAM" id="SSF53706">
    <property type="entry name" value="Formate dehydrogenase/DMSO reductase, domains 1-3"/>
    <property type="match status" value="1"/>
</dbReference>
<dbReference type="CDD" id="cd02773">
    <property type="entry name" value="MopB_Res-Cmplx1_Nad11"/>
    <property type="match status" value="1"/>
</dbReference>
<dbReference type="GO" id="GO:0051537">
    <property type="term" value="F:2 iron, 2 sulfur cluster binding"/>
    <property type="evidence" value="ECO:0007669"/>
    <property type="project" value="UniProtKB-UniRule"/>
</dbReference>
<dbReference type="FunFam" id="3.10.20.740:FF:000001">
    <property type="entry name" value="NADH-quinone oxidoreductase subunit G"/>
    <property type="match status" value="1"/>
</dbReference>
<comment type="cofactor">
    <cofactor evidence="1 10">
        <name>[4Fe-4S] cluster</name>
        <dbReference type="ChEBI" id="CHEBI:49883"/>
    </cofactor>
</comment>
<evidence type="ECO:0000259" key="13">
    <source>
        <dbReference type="PROSITE" id="PS51839"/>
    </source>
</evidence>
<dbReference type="Pfam" id="PF09326">
    <property type="entry name" value="NADH_dhqG_C"/>
    <property type="match status" value="1"/>
</dbReference>
<dbReference type="FunFam" id="3.30.70.20:FF:000002">
    <property type="entry name" value="NADH-ubiquinone oxidoreductase 75 kDa subunit"/>
    <property type="match status" value="1"/>
</dbReference>
<dbReference type="SUPFAM" id="SSF54862">
    <property type="entry name" value="4Fe-4S ferredoxins"/>
    <property type="match status" value="1"/>
</dbReference>
<protein>
    <recommendedName>
        <fullName evidence="10">NADH-quinone oxidoreductase</fullName>
        <ecNumber evidence="10">7.1.1.-</ecNumber>
    </recommendedName>
</protein>
<keyword evidence="7 10" id="KW-0411">Iron-sulfur</keyword>
<keyword evidence="10" id="KW-0001">2Fe-2S</keyword>
<feature type="domain" description="4Fe-4S His(Cys)3-ligated-type" evidence="13">
    <location>
        <begin position="78"/>
        <end position="117"/>
    </location>
</feature>
<keyword evidence="15" id="KW-1185">Reference proteome</keyword>
<dbReference type="InterPro" id="IPR001041">
    <property type="entry name" value="2Fe-2S_ferredoxin-type"/>
</dbReference>
<comment type="caution">
    <text evidence="14">The sequence shown here is derived from an EMBL/GenBank/DDBJ whole genome shotgun (WGS) entry which is preliminary data.</text>
</comment>
<evidence type="ECO:0000256" key="3">
    <source>
        <dbReference type="ARBA" id="ARBA00022485"/>
    </source>
</evidence>
<dbReference type="AlphaFoldDB" id="A0A255YW28"/>
<organism evidence="14 15">
    <name type="scientific">Niveispirillum lacus</name>
    <dbReference type="NCBI Taxonomy" id="1981099"/>
    <lineage>
        <taxon>Bacteria</taxon>
        <taxon>Pseudomonadati</taxon>
        <taxon>Pseudomonadota</taxon>
        <taxon>Alphaproteobacteria</taxon>
        <taxon>Rhodospirillales</taxon>
        <taxon>Azospirillaceae</taxon>
        <taxon>Niveispirillum</taxon>
    </lineage>
</organism>
<dbReference type="InterPro" id="IPR010228">
    <property type="entry name" value="NADH_UbQ_OxRdtase_Gsu"/>
</dbReference>
<keyword evidence="3 10" id="KW-0004">4Fe-4S</keyword>
<evidence type="ECO:0000256" key="5">
    <source>
        <dbReference type="ARBA" id="ARBA00022967"/>
    </source>
</evidence>
<evidence type="ECO:0000256" key="1">
    <source>
        <dbReference type="ARBA" id="ARBA00001966"/>
    </source>
</evidence>
<dbReference type="PROSITE" id="PS51839">
    <property type="entry name" value="4FE4S_HC3"/>
    <property type="match status" value="1"/>
</dbReference>
<dbReference type="PANTHER" id="PTHR43105:SF13">
    <property type="entry name" value="NADH-UBIQUINONE OXIDOREDUCTASE 75 KDA SUBUNIT, MITOCHONDRIAL"/>
    <property type="match status" value="1"/>
</dbReference>
<name>A0A255YW28_9PROT</name>
<dbReference type="GO" id="GO:0046872">
    <property type="term" value="F:metal ion binding"/>
    <property type="evidence" value="ECO:0007669"/>
    <property type="project" value="UniProtKB-UniRule"/>
</dbReference>
<keyword evidence="6 10" id="KW-0408">Iron</keyword>
<dbReference type="InterPro" id="IPR000283">
    <property type="entry name" value="NADH_UbQ_OxRdtase_75kDa_su_CS"/>
</dbReference>
<evidence type="ECO:0000259" key="11">
    <source>
        <dbReference type="PROSITE" id="PS51085"/>
    </source>
</evidence>
<keyword evidence="10" id="KW-0874">Quinone</keyword>
<dbReference type="InterPro" id="IPR019574">
    <property type="entry name" value="NADH_UbQ_OxRdtase_Gsu_4Fe4S-bd"/>
</dbReference>
<dbReference type="InterPro" id="IPR054351">
    <property type="entry name" value="NADH_UbQ_OxRdtase_ferredoxin"/>
</dbReference>
<proteinExistence type="inferred from homology"/>
<dbReference type="EC" id="7.1.1.-" evidence="10"/>
<evidence type="ECO:0000256" key="8">
    <source>
        <dbReference type="ARBA" id="ARBA00023027"/>
    </source>
</evidence>
<dbReference type="FunFam" id="3.30.200.210:FF:000002">
    <property type="entry name" value="NADH-ubiquinone oxidoreductase 75 kDa subunit"/>
    <property type="match status" value="1"/>
</dbReference>
<dbReference type="InterPro" id="IPR015405">
    <property type="entry name" value="NDUFS1-like_C"/>
</dbReference>
<dbReference type="OrthoDB" id="9803192at2"/>
<dbReference type="Gene3D" id="3.30.200.210">
    <property type="match status" value="1"/>
</dbReference>
<evidence type="ECO:0000256" key="10">
    <source>
        <dbReference type="RuleBase" id="RU003525"/>
    </source>
</evidence>
<dbReference type="InterPro" id="IPR006656">
    <property type="entry name" value="Mopterin_OxRdtase"/>
</dbReference>
<gene>
    <name evidence="14" type="ORF">CHU95_13360</name>
</gene>
<dbReference type="RefSeq" id="WP_094456841.1">
    <property type="nucleotide sequence ID" value="NZ_NOXU01000030.1"/>
</dbReference>
<dbReference type="GO" id="GO:0008137">
    <property type="term" value="F:NADH dehydrogenase (ubiquinone) activity"/>
    <property type="evidence" value="ECO:0007669"/>
    <property type="project" value="UniProtKB-UniRule"/>
</dbReference>
<reference evidence="14 15" key="1">
    <citation type="submission" date="2017-07" db="EMBL/GenBank/DDBJ databases">
        <title>Niveispirillum cyanobacteriorum sp. nov., isolated from cyanobacterial aggregates in a eutrophic lake.</title>
        <authorList>
            <person name="Cai H."/>
        </authorList>
    </citation>
    <scope>NUCLEOTIDE SEQUENCE [LARGE SCALE GENOMIC DNA]</scope>
    <source>
        <strain evidence="15">TH1-14</strain>
    </source>
</reference>
<dbReference type="PROSITE" id="PS51257">
    <property type="entry name" value="PROKAR_LIPOPROTEIN"/>
    <property type="match status" value="1"/>
</dbReference>
<dbReference type="PROSITE" id="PS00641">
    <property type="entry name" value="COMPLEX1_75K_1"/>
    <property type="match status" value="1"/>
</dbReference>
<dbReference type="InterPro" id="IPR006963">
    <property type="entry name" value="Mopterin_OxRdtase_4Fe-4S_dom"/>
</dbReference>
<dbReference type="GO" id="GO:0048038">
    <property type="term" value="F:quinone binding"/>
    <property type="evidence" value="ECO:0007669"/>
    <property type="project" value="UniProtKB-UniRule"/>
</dbReference>
<sequence length="688" mass="73833">MPKLTIDGVEIEVAPGTSVLQACEQLGIEVPRFCYHERLSVPANCRMCLVEVERMPKPAASCALPVGEGMVVKTNTPNVHKARKGVMEFLLINHPLDCPICDQGGECDLQDQAVSYGYDRSRFEENKRTVSDKYMGPLIKTFMTRCIQCTRCIRFVDEIAGVPALGGLARGEHLEITPALEAGVNSEMSGNLVDVCPVGALTSKPYSFNARPWELRKTESIDVMDAVGSNIRIDARGGEVLRVLPRLNEDVNEEWISDKTRYAIDGLKRQRLDRPYVRGADGKLKPATWAEAFAAIKAKVAGVAGSKIAGIAGDLVDVESTVALKDLLNALGSQNLDCRQDGASFDASNRAGYIFNSGIAGIENADVVLLIGTNPRWEAPLVNSRIRKTYLTGKLKKVAVIGQNIDLTYPTEWLGNAGSILTDLANGTHAFAETLRNAKNPLIILGAGALRRGDGLAVQAAAAKLAETVGAVREGWNGFNVLHLAAGRVGALDAGFLPGAGGRDLGGILSGAQKGEIEVVYLLGADEIEGDRFGKAFVIYQGHHGDRGAHRADVILPGAAYTEKNATYVNTEGRVQQARLATFPLGEAREDWKILRALSAELGHTLPYDTLAQLRQRMVALNPVFGALDRLVTASWGPFGAEGAVADAHFTSPVENFYMTDPISRASQTMADCTEAFLKPALAAAAAE</sequence>
<evidence type="ECO:0000313" key="15">
    <source>
        <dbReference type="Proteomes" id="UP000216998"/>
    </source>
</evidence>
<dbReference type="PROSITE" id="PS00642">
    <property type="entry name" value="COMPLEX1_75K_2"/>
    <property type="match status" value="1"/>
</dbReference>
<evidence type="ECO:0000256" key="7">
    <source>
        <dbReference type="ARBA" id="ARBA00023014"/>
    </source>
</evidence>
<keyword evidence="4 10" id="KW-0479">Metal-binding</keyword>
<dbReference type="PROSITE" id="PS00643">
    <property type="entry name" value="COMPLEX1_75K_3"/>
    <property type="match status" value="1"/>
</dbReference>
<comment type="function">
    <text evidence="10">NDH-1 shuttles electrons from NADH, via FMN and iron-sulfur (Fe-S) centers, to quinones in the respiratory chain. Couples the redox reaction to proton translocation (for every two electrons transferred, four hydrogen ions are translocated across the cytoplasmic membrane), and thus conserves the redox energy in a proton gradient.</text>
</comment>
<dbReference type="Pfam" id="PF22151">
    <property type="entry name" value="Fer4_NDSU1"/>
    <property type="match status" value="1"/>
</dbReference>
<comment type="similarity">
    <text evidence="2 10">Belongs to the complex I 75 kDa subunit family.</text>
</comment>